<reference evidence="4 5" key="1">
    <citation type="journal article" date="2018" name="IMA Fungus">
        <title>IMA Genome-F 9: Draft genome sequence of Annulohypoxylon stygium, Aspergillus mulundensis, Berkeleyomyces basicola (syn. Thielaviopsis basicola), Ceratocystis smalleyi, two Cercospora beticola strains, Coleophoma cylindrospora, Fusarium fracticaudum, Phialophora cf. hyalina, and Morchella septimelata.</title>
        <authorList>
            <person name="Wingfield B.D."/>
            <person name="Bills G.F."/>
            <person name="Dong Y."/>
            <person name="Huang W."/>
            <person name="Nel W.J."/>
            <person name="Swalarsk-Parry B.S."/>
            <person name="Vaghefi N."/>
            <person name="Wilken P.M."/>
            <person name="An Z."/>
            <person name="de Beer Z.W."/>
            <person name="De Vos L."/>
            <person name="Chen L."/>
            <person name="Duong T.A."/>
            <person name="Gao Y."/>
            <person name="Hammerbacher A."/>
            <person name="Kikkert J.R."/>
            <person name="Li Y."/>
            <person name="Li H."/>
            <person name="Li K."/>
            <person name="Li Q."/>
            <person name="Liu X."/>
            <person name="Ma X."/>
            <person name="Naidoo K."/>
            <person name="Pethybridge S.J."/>
            <person name="Sun J."/>
            <person name="Steenkamp E.T."/>
            <person name="van der Nest M.A."/>
            <person name="van Wyk S."/>
            <person name="Wingfield M.J."/>
            <person name="Xiong C."/>
            <person name="Yue Q."/>
            <person name="Zhang X."/>
        </authorList>
    </citation>
    <scope>NUCLEOTIDE SEQUENCE [LARGE SCALE GENOMIC DNA]</scope>
    <source>
        <strain evidence="4 5">BP 5553</strain>
    </source>
</reference>
<gene>
    <name evidence="4" type="ORF">BP5553_05945</name>
</gene>
<evidence type="ECO:0000259" key="3">
    <source>
        <dbReference type="PROSITE" id="PS50157"/>
    </source>
</evidence>
<evidence type="ECO:0000313" key="4">
    <source>
        <dbReference type="EMBL" id="RDL36593.1"/>
    </source>
</evidence>
<feature type="domain" description="C2H2-type" evidence="3">
    <location>
        <begin position="572"/>
        <end position="604"/>
    </location>
</feature>
<dbReference type="EMBL" id="NPIC01000004">
    <property type="protein sequence ID" value="RDL36593.1"/>
    <property type="molecule type" value="Genomic_DNA"/>
</dbReference>
<dbReference type="STRING" id="2656787.A0A370TM43"/>
<feature type="compositionally biased region" description="Polar residues" evidence="2">
    <location>
        <begin position="245"/>
        <end position="254"/>
    </location>
</feature>
<dbReference type="InterPro" id="IPR013087">
    <property type="entry name" value="Znf_C2H2_type"/>
</dbReference>
<name>A0A370TM43_9HELO</name>
<feature type="compositionally biased region" description="Polar residues" evidence="2">
    <location>
        <begin position="444"/>
        <end position="457"/>
    </location>
</feature>
<sequence>MLALRPSLHHPYPQHPRSHPQHPQRLPLRIPISKQNIPQYWPPSPQTQTQPHPQQHQQQQQASTLATATIPPQSPFSTSSNTLTHNSSVFSFASANPPFFDTQSQSPQLMQVEHSSNSWLTQGQLTPTSTTRTHHRESSQSSLGSAGPASPYAANISNPQVAGDIYNDFHDFSDYHQTSSKPLTPIHTPLRENFLAPNNYANFYQNSNMAYTLGQDGLPKMGDADLMPAPELNHSGRPSIASVASHDSPSTPQSYDGERQKNGEKSSIAFGSWSDDYLLFDEGYRNNMPKLNRTMTDVYADELYNPNFQITSASPGPSLVTSTPLSPHHDVFSQRLQAASNQHLSASNTQIPLVMPTRERSPFRHGSPLAPTHDGFGSQSPSVRFGTATQMREQQKAENDARAMHEQMTRGSSNQAAPKTVSPKDVNLIYQESDEDANAPLFPPTQQRSSNYHQLSAMSHEPSEQDDISQHSYGSMATTRRESSSAYSTSSQVGAQGSNFNFAAPALSGNIRQIPQQYPFVPQSHRQSRTISSVGEDFPIAMTSMESTNSEYTPETSDIKKPSGTSADTGTYTCTYHGCTLRFDTPAKLQRHKREGHRHSAAATSAAEEDGMTSAAQRNSQAGPHKCERINPSTGKPCNTIFSRPYDLTRHEDTIHNAQNLQQKRRSYEASESGAPRVRGAIEGSATWCAWPQLSANQSTNGTVPFGCNFTGSSEAHYCDAAMSCPNPSGQFHVILSKPLDARSRSRYPRDNNRRVTCAMRGTGHGVHGLRGPRAKPGVDANDDDLPIHHWSPPRCRGQPSTAAT</sequence>
<dbReference type="AlphaFoldDB" id="A0A370TM43"/>
<dbReference type="GeneID" id="43598794"/>
<keyword evidence="1" id="KW-0479">Metal-binding</keyword>
<dbReference type="SMART" id="SM00355">
    <property type="entry name" value="ZnF_C2H2"/>
    <property type="match status" value="2"/>
</dbReference>
<feature type="region of interest" description="Disordered" evidence="2">
    <location>
        <begin position="436"/>
        <end position="493"/>
    </location>
</feature>
<protein>
    <recommendedName>
        <fullName evidence="3">C2H2-type domain-containing protein</fullName>
    </recommendedName>
</protein>
<dbReference type="RefSeq" id="XP_031869249.1">
    <property type="nucleotide sequence ID" value="XM_032014568.1"/>
</dbReference>
<feature type="region of interest" description="Disordered" evidence="2">
    <location>
        <begin position="589"/>
        <end position="643"/>
    </location>
</feature>
<evidence type="ECO:0000313" key="5">
    <source>
        <dbReference type="Proteomes" id="UP000254866"/>
    </source>
</evidence>
<feature type="region of interest" description="Disordered" evidence="2">
    <location>
        <begin position="117"/>
        <end position="156"/>
    </location>
</feature>
<feature type="compositionally biased region" description="Polar residues" evidence="2">
    <location>
        <begin position="631"/>
        <end position="642"/>
    </location>
</feature>
<dbReference type="OrthoDB" id="7295497at2759"/>
<accession>A0A370TM43</accession>
<feature type="region of interest" description="Disordered" evidence="2">
    <location>
        <begin position="1"/>
        <end position="82"/>
    </location>
</feature>
<keyword evidence="5" id="KW-1185">Reference proteome</keyword>
<feature type="compositionally biased region" description="Polar residues" evidence="2">
    <location>
        <begin position="547"/>
        <end position="556"/>
    </location>
</feature>
<feature type="compositionally biased region" description="Polar residues" evidence="2">
    <location>
        <begin position="377"/>
        <end position="392"/>
    </location>
</feature>
<feature type="compositionally biased region" description="Low complexity" evidence="2">
    <location>
        <begin position="46"/>
        <end position="69"/>
    </location>
</feature>
<feature type="region of interest" description="Disordered" evidence="2">
    <location>
        <begin position="761"/>
        <end position="805"/>
    </location>
</feature>
<feature type="region of interest" description="Disordered" evidence="2">
    <location>
        <begin position="547"/>
        <end position="566"/>
    </location>
</feature>
<keyword evidence="1" id="KW-0863">Zinc-finger</keyword>
<feature type="region of interest" description="Disordered" evidence="2">
    <location>
        <begin position="228"/>
        <end position="267"/>
    </location>
</feature>
<dbReference type="GO" id="GO:0008270">
    <property type="term" value="F:zinc ion binding"/>
    <property type="evidence" value="ECO:0007669"/>
    <property type="project" value="UniProtKB-KW"/>
</dbReference>
<feature type="compositionally biased region" description="Basic residues" evidence="2">
    <location>
        <begin position="589"/>
        <end position="600"/>
    </location>
</feature>
<organism evidence="4 5">
    <name type="scientific">Venustampulla echinocandica</name>
    <dbReference type="NCBI Taxonomy" id="2656787"/>
    <lineage>
        <taxon>Eukaryota</taxon>
        <taxon>Fungi</taxon>
        <taxon>Dikarya</taxon>
        <taxon>Ascomycota</taxon>
        <taxon>Pezizomycotina</taxon>
        <taxon>Leotiomycetes</taxon>
        <taxon>Helotiales</taxon>
        <taxon>Pleuroascaceae</taxon>
        <taxon>Venustampulla</taxon>
    </lineage>
</organism>
<keyword evidence="1" id="KW-0862">Zinc</keyword>
<dbReference type="Proteomes" id="UP000254866">
    <property type="component" value="Unassembled WGS sequence"/>
</dbReference>
<dbReference type="PROSITE" id="PS00028">
    <property type="entry name" value="ZINC_FINGER_C2H2_1"/>
    <property type="match status" value="1"/>
</dbReference>
<comment type="caution">
    <text evidence="4">The sequence shown here is derived from an EMBL/GenBank/DDBJ whole genome shotgun (WGS) entry which is preliminary data.</text>
</comment>
<evidence type="ECO:0000256" key="2">
    <source>
        <dbReference type="SAM" id="MobiDB-lite"/>
    </source>
</evidence>
<feature type="compositionally biased region" description="Basic and acidic residues" evidence="2">
    <location>
        <begin position="393"/>
        <end position="408"/>
    </location>
</feature>
<evidence type="ECO:0000256" key="1">
    <source>
        <dbReference type="PROSITE-ProRule" id="PRU00042"/>
    </source>
</evidence>
<feature type="region of interest" description="Disordered" evidence="2">
    <location>
        <begin position="359"/>
        <end position="423"/>
    </location>
</feature>
<dbReference type="PROSITE" id="PS50157">
    <property type="entry name" value="ZINC_FINGER_C2H2_2"/>
    <property type="match status" value="1"/>
</dbReference>
<proteinExistence type="predicted"/>